<reference evidence="2" key="1">
    <citation type="submission" date="2017-02" db="UniProtKB">
        <authorList>
            <consortium name="WormBaseParasite"/>
        </authorList>
    </citation>
    <scope>IDENTIFICATION</scope>
</reference>
<evidence type="ECO:0000313" key="1">
    <source>
        <dbReference type="Proteomes" id="UP000046393"/>
    </source>
</evidence>
<dbReference type="PANTHER" id="PTHR12507">
    <property type="entry name" value="REDUCED GROWTH PHENOTYPE 1 RGP1, YEAST -RELATED"/>
    <property type="match status" value="1"/>
</dbReference>
<dbReference type="AlphaFoldDB" id="A0A0N5AMS4"/>
<evidence type="ECO:0000313" key="2">
    <source>
        <dbReference type="WBParaSite" id="SMUV_0000589101-mRNA-1"/>
    </source>
</evidence>
<accession>A0A0N5AMS4</accession>
<keyword evidence="1" id="KW-1185">Reference proteome</keyword>
<organism evidence="1 2">
    <name type="scientific">Syphacia muris</name>
    <dbReference type="NCBI Taxonomy" id="451379"/>
    <lineage>
        <taxon>Eukaryota</taxon>
        <taxon>Metazoa</taxon>
        <taxon>Ecdysozoa</taxon>
        <taxon>Nematoda</taxon>
        <taxon>Chromadorea</taxon>
        <taxon>Rhabditida</taxon>
        <taxon>Spirurina</taxon>
        <taxon>Oxyuridomorpha</taxon>
        <taxon>Oxyuroidea</taxon>
        <taxon>Oxyuridae</taxon>
        <taxon>Syphacia</taxon>
    </lineage>
</organism>
<dbReference type="WBParaSite" id="SMUV_0000589101-mRNA-1">
    <property type="protein sequence ID" value="SMUV_0000589101-mRNA-1"/>
    <property type="gene ID" value="SMUV_0000589101"/>
</dbReference>
<name>A0A0N5AMS4_9BILA</name>
<dbReference type="Pfam" id="PF08737">
    <property type="entry name" value="Rgp1"/>
    <property type="match status" value="2"/>
</dbReference>
<proteinExistence type="predicted"/>
<dbReference type="STRING" id="451379.A0A0N5AMS4"/>
<dbReference type="Proteomes" id="UP000046393">
    <property type="component" value="Unplaced"/>
</dbReference>
<sequence>MPIEVTAVLDRDPAVYLAGEAIHCKVIVKNNGSTEEEPLAWGSVHVQCERIISSAGAGHDELVKKTSQGERWQRKHSTAMSRSAFTVFSCRPAVLFCELRLQPGEQREFECIQQLPCDGIPPSFKGFLVRYMYKLTLGVQHLKSPIKLINIPLRVIQSDVSVLQPVVQSNTNPFIANEKIGPSIIDLMTEVTDCLTAPHGCFNYNMTNHRGKIANFILFKKAFKLGEDVIGRFVFTDCDVPCIQFTVSVQTIESLNDDPDSKKYVANYMTEHVVCAFWKDALVKLHIPLSATPSFHTETVQLKWRLHFELVMSSNLMNTMEEGITEAPENLDIETMTWDLDIKVFPCSPYNVALTTNGLSSTASLTM</sequence>
<dbReference type="InterPro" id="IPR014848">
    <property type="entry name" value="Rgp1"/>
</dbReference>
<protein>
    <submittedName>
        <fullName evidence="2">RAB6A-GEF complex partner protein 2</fullName>
    </submittedName>
</protein>